<accession>A0A2K8U503</accession>
<dbReference type="Pfam" id="PF07702">
    <property type="entry name" value="UTRA"/>
    <property type="match status" value="1"/>
</dbReference>
<protein>
    <recommendedName>
        <fullName evidence="1">UbiC transcription regulator-associated domain-containing protein</fullName>
    </recommendedName>
</protein>
<dbReference type="SUPFAM" id="SSF64288">
    <property type="entry name" value="Chorismate lyase-like"/>
    <property type="match status" value="1"/>
</dbReference>
<dbReference type="AlphaFoldDB" id="A0A2K8U503"/>
<dbReference type="KEGG" id="tsy:THSYN_06705"/>
<proteinExistence type="predicted"/>
<sequence length="260" mass="29157">MKDTVAIEALLDRLVVGDKLAPGTRLPPLADLAARLEYEPQKIATALAAAVAKAKFVGTPDGGFEVALPSVTAASPRFSFSTTAAQHHERLVTALLEQPATRLPFDDEHPLHTTECRAQEALGLAPDQPFHVIARVRHWNGKPKVFHRVYLDPARFAPGFIEGYDFETQSVLDMYRSAGYRLLSRDTVLHSRFTSRYEDNLLLHLKRDVHLQPVLHAEQSFFATHAASGEGSEDRFVLEYMQATYFDHWQYSIHNRAPEG</sequence>
<organism evidence="2 3">
    <name type="scientific">Candidatus Thiodictyon syntrophicum</name>
    <dbReference type="NCBI Taxonomy" id="1166950"/>
    <lineage>
        <taxon>Bacteria</taxon>
        <taxon>Pseudomonadati</taxon>
        <taxon>Pseudomonadota</taxon>
        <taxon>Gammaproteobacteria</taxon>
        <taxon>Chromatiales</taxon>
        <taxon>Chromatiaceae</taxon>
        <taxon>Thiodictyon</taxon>
    </lineage>
</organism>
<dbReference type="RefSeq" id="WP_100918460.1">
    <property type="nucleotide sequence ID" value="NZ_CP020370.1"/>
</dbReference>
<dbReference type="GO" id="GO:0003677">
    <property type="term" value="F:DNA binding"/>
    <property type="evidence" value="ECO:0007669"/>
    <property type="project" value="InterPro"/>
</dbReference>
<dbReference type="OrthoDB" id="9784545at2"/>
<dbReference type="Proteomes" id="UP000232638">
    <property type="component" value="Chromosome"/>
</dbReference>
<evidence type="ECO:0000313" key="3">
    <source>
        <dbReference type="Proteomes" id="UP000232638"/>
    </source>
</evidence>
<dbReference type="Gene3D" id="3.40.1410.10">
    <property type="entry name" value="Chorismate lyase-like"/>
    <property type="match status" value="1"/>
</dbReference>
<dbReference type="GO" id="GO:0006355">
    <property type="term" value="P:regulation of DNA-templated transcription"/>
    <property type="evidence" value="ECO:0007669"/>
    <property type="project" value="InterPro"/>
</dbReference>
<reference evidence="2 3" key="1">
    <citation type="submission" date="2017-03" db="EMBL/GenBank/DDBJ databases">
        <title>Complete genome sequence of Candidatus 'Thiodictyon syntrophicum' sp. nov. strain Cad16T, a photolithoautotroph purple sulfur bacterium isolated from an alpine meromictic lake.</title>
        <authorList>
            <person name="Luedin S.M."/>
            <person name="Pothier J.F."/>
            <person name="Danza F."/>
            <person name="Storelli N."/>
            <person name="Wittwer M."/>
            <person name="Tonolla M."/>
        </authorList>
    </citation>
    <scope>NUCLEOTIDE SEQUENCE [LARGE SCALE GENOMIC DNA]</scope>
    <source>
        <strain evidence="2 3">Cad16T</strain>
    </source>
</reference>
<dbReference type="InterPro" id="IPR028978">
    <property type="entry name" value="Chorismate_lyase_/UTRA_dom_sf"/>
</dbReference>
<feature type="domain" description="UbiC transcription regulator-associated" evidence="1">
    <location>
        <begin position="119"/>
        <end position="202"/>
    </location>
</feature>
<gene>
    <name evidence="2" type="ORF">THSYN_06705</name>
</gene>
<evidence type="ECO:0000259" key="1">
    <source>
        <dbReference type="Pfam" id="PF07702"/>
    </source>
</evidence>
<keyword evidence="3" id="KW-1185">Reference proteome</keyword>
<dbReference type="EMBL" id="CP020370">
    <property type="protein sequence ID" value="AUB80670.1"/>
    <property type="molecule type" value="Genomic_DNA"/>
</dbReference>
<name>A0A2K8U503_9GAMM</name>
<dbReference type="InterPro" id="IPR011663">
    <property type="entry name" value="UTRA"/>
</dbReference>
<evidence type="ECO:0000313" key="2">
    <source>
        <dbReference type="EMBL" id="AUB80670.1"/>
    </source>
</evidence>